<accession>W1PDH0</accession>
<reference evidence="3" key="1">
    <citation type="journal article" date="2013" name="Science">
        <title>The Amborella genome and the evolution of flowering plants.</title>
        <authorList>
            <consortium name="Amborella Genome Project"/>
        </authorList>
    </citation>
    <scope>NUCLEOTIDE SEQUENCE [LARGE SCALE GENOMIC DNA]</scope>
</reference>
<evidence type="ECO:0000256" key="1">
    <source>
        <dbReference type="SAM" id="MobiDB-lite"/>
    </source>
</evidence>
<feature type="region of interest" description="Disordered" evidence="1">
    <location>
        <begin position="108"/>
        <end position="127"/>
    </location>
</feature>
<dbReference type="Gramene" id="ERN05739">
    <property type="protein sequence ID" value="ERN05739"/>
    <property type="gene ID" value="AMTR_s00006p00248320"/>
</dbReference>
<gene>
    <name evidence="2" type="ORF">AMTR_s00006p00248320</name>
</gene>
<organism evidence="2 3">
    <name type="scientific">Amborella trichopoda</name>
    <dbReference type="NCBI Taxonomy" id="13333"/>
    <lineage>
        <taxon>Eukaryota</taxon>
        <taxon>Viridiplantae</taxon>
        <taxon>Streptophyta</taxon>
        <taxon>Embryophyta</taxon>
        <taxon>Tracheophyta</taxon>
        <taxon>Spermatophyta</taxon>
        <taxon>Magnoliopsida</taxon>
        <taxon>Amborellales</taxon>
        <taxon>Amborellaceae</taxon>
        <taxon>Amborella</taxon>
    </lineage>
</organism>
<name>W1PDH0_AMBTC</name>
<dbReference type="Proteomes" id="UP000017836">
    <property type="component" value="Unassembled WGS sequence"/>
</dbReference>
<dbReference type="EMBL" id="KI393980">
    <property type="protein sequence ID" value="ERN05739.1"/>
    <property type="molecule type" value="Genomic_DNA"/>
</dbReference>
<evidence type="ECO:0000313" key="3">
    <source>
        <dbReference type="Proteomes" id="UP000017836"/>
    </source>
</evidence>
<dbReference type="AlphaFoldDB" id="W1PDH0"/>
<keyword evidence="3" id="KW-1185">Reference proteome</keyword>
<dbReference type="HOGENOM" id="CLU_1689080_0_0_1"/>
<sequence length="156" mass="17072">MAQDAMDDLGDTVMVLEDDLNMALVTSDQHPPISTISLEQRPLLRHFTFEPPKEVSVDVVAVKEMSVDEIVVKEAPIDPDEIISNNKLEKLEAIAQEKLKQYEKEKGVGLQSEKAAPKTPQATAAKAKGRGTVIGSWTYAPECFNATCGNCKRSSD</sequence>
<proteinExistence type="predicted"/>
<protein>
    <submittedName>
        <fullName evidence="2">Uncharacterized protein</fullName>
    </submittedName>
</protein>
<evidence type="ECO:0000313" key="2">
    <source>
        <dbReference type="EMBL" id="ERN05739.1"/>
    </source>
</evidence>
<feature type="compositionally biased region" description="Low complexity" evidence="1">
    <location>
        <begin position="117"/>
        <end position="126"/>
    </location>
</feature>